<feature type="compositionally biased region" description="Basic and acidic residues" evidence="2">
    <location>
        <begin position="1"/>
        <end position="17"/>
    </location>
</feature>
<dbReference type="GO" id="GO:0004674">
    <property type="term" value="F:protein serine/threonine kinase activity"/>
    <property type="evidence" value="ECO:0007669"/>
    <property type="project" value="TreeGrafter"/>
</dbReference>
<gene>
    <name evidence="4" type="ORF">Rsub_08949</name>
</gene>
<dbReference type="InParanoid" id="A0A2V0PDV2"/>
<evidence type="ECO:0000256" key="2">
    <source>
        <dbReference type="SAM" id="MobiDB-lite"/>
    </source>
</evidence>
<evidence type="ECO:0000313" key="5">
    <source>
        <dbReference type="Proteomes" id="UP000247498"/>
    </source>
</evidence>
<dbReference type="InterPro" id="IPR001245">
    <property type="entry name" value="Ser-Thr/Tyr_kinase_cat_dom"/>
</dbReference>
<dbReference type="PANTHER" id="PTHR44329">
    <property type="entry name" value="SERINE/THREONINE-PROTEIN KINASE TNNI3K-RELATED"/>
    <property type="match status" value="1"/>
</dbReference>
<dbReference type="AlphaFoldDB" id="A0A2V0PDV2"/>
<dbReference type="SUPFAM" id="SSF55781">
    <property type="entry name" value="GAF domain-like"/>
    <property type="match status" value="1"/>
</dbReference>
<feature type="compositionally biased region" description="Polar residues" evidence="2">
    <location>
        <begin position="538"/>
        <end position="549"/>
    </location>
</feature>
<dbReference type="Gene3D" id="1.10.510.10">
    <property type="entry name" value="Transferase(Phosphotransferase) domain 1"/>
    <property type="match status" value="1"/>
</dbReference>
<feature type="region of interest" description="Disordered" evidence="2">
    <location>
        <begin position="536"/>
        <end position="559"/>
    </location>
</feature>
<protein>
    <recommendedName>
        <fullName evidence="3">Protein kinase domain-containing protein</fullName>
    </recommendedName>
</protein>
<dbReference type="InterPro" id="IPR003018">
    <property type="entry name" value="GAF"/>
</dbReference>
<dbReference type="SMART" id="SM00065">
    <property type="entry name" value="GAF"/>
    <property type="match status" value="1"/>
</dbReference>
<dbReference type="STRING" id="307507.A0A2V0PDV2"/>
<proteinExistence type="predicted"/>
<feature type="region of interest" description="Disordered" evidence="2">
    <location>
        <begin position="1"/>
        <end position="52"/>
    </location>
</feature>
<dbReference type="InterPro" id="IPR051681">
    <property type="entry name" value="Ser/Thr_Kinases-Pseudokinases"/>
</dbReference>
<dbReference type="InterPro" id="IPR000719">
    <property type="entry name" value="Prot_kinase_dom"/>
</dbReference>
<dbReference type="SUPFAM" id="SSF56112">
    <property type="entry name" value="Protein kinase-like (PK-like)"/>
    <property type="match status" value="1"/>
</dbReference>
<name>A0A2V0PDV2_9CHLO</name>
<dbReference type="Proteomes" id="UP000247498">
    <property type="component" value="Unassembled WGS sequence"/>
</dbReference>
<dbReference type="Gene3D" id="3.30.450.40">
    <property type="match status" value="1"/>
</dbReference>
<dbReference type="GO" id="GO:0005524">
    <property type="term" value="F:ATP binding"/>
    <property type="evidence" value="ECO:0007669"/>
    <property type="project" value="InterPro"/>
</dbReference>
<evidence type="ECO:0000256" key="1">
    <source>
        <dbReference type="ARBA" id="ARBA00023170"/>
    </source>
</evidence>
<accession>A0A2V0PDV2</accession>
<dbReference type="InterPro" id="IPR011009">
    <property type="entry name" value="Kinase-like_dom_sf"/>
</dbReference>
<dbReference type="OrthoDB" id="544619at2759"/>
<feature type="compositionally biased region" description="Low complexity" evidence="2">
    <location>
        <begin position="550"/>
        <end position="559"/>
    </location>
</feature>
<sequence>MGCYHSKEPVTARRGRAEAAASPAPPPPPIGQATEPGAPFRPDLSGPPLPPCDQQRAEIAEALLLLDPPTPAFESLLDLAAGILGCKAALIALFGDKRIWIKHAKNFEPGDFPWRQSFCAWTCSYPTPQPLVVFDAHSDARFKSNPAVTSGMVGFYAGTPLIAPNGHRLGTLCCADPSPRVIDESQCLVLANFADMVVAELLRSAEVAGQRRDQAARAADAAALAKALGVAAGAAPRAPAGRTLVVDAGGGGLAVVHASAACCELFEKGEPDSPLIGRPLWSLFDPSGAPGRDAARRSELAASARVAMAEGHSFLVRGVTLSASPGDAYDLTFRPVAVRDPTTAPALALPTFVPAAGAGAAHGAASYYFVSIDKSTWLRKGLGGSGRGPASGAALTPALGTGTPPEGQGGVRRKSGASSATNASERRSGFLELGRRRAPIEGLELGPQIACGSYGRVFKGAYFGARVAVKVLESTTSAWRDPETGASLEAALSHGVSHPLILQTLAWATVRGEDALPLPDAGQMVGTVLGPGGGDDASFTTAGSDSTRNSGPSGCGDSSSCGEGLFQTWIVMEYADAGCLQDAIDRGYFATDPTAAIITAREIAAAMAHLHRGGVVHADLSAWNVLLAGSEATALDSRGFSARVADFGLARAVGPAAGELTASYGTLSHAAPEALEHGLVSRAGDVYSFGVLLWQMLFCSRPWAGMSHAAIVKAVVQDRRGLIFPSPPPGGEPEPLAMLAEACLARAPAARPTFEELVAALSPLNDAIESASHTAGIAACTA</sequence>
<dbReference type="EMBL" id="BDRX01000074">
    <property type="protein sequence ID" value="GBF96073.1"/>
    <property type="molecule type" value="Genomic_DNA"/>
</dbReference>
<feature type="region of interest" description="Disordered" evidence="2">
    <location>
        <begin position="388"/>
        <end position="430"/>
    </location>
</feature>
<dbReference type="Pfam" id="PF07714">
    <property type="entry name" value="PK_Tyr_Ser-Thr"/>
    <property type="match status" value="1"/>
</dbReference>
<keyword evidence="1" id="KW-0675">Receptor</keyword>
<dbReference type="Pfam" id="PF01590">
    <property type="entry name" value="GAF"/>
    <property type="match status" value="1"/>
</dbReference>
<dbReference type="PROSITE" id="PS50011">
    <property type="entry name" value="PROTEIN_KINASE_DOM"/>
    <property type="match status" value="1"/>
</dbReference>
<comment type="caution">
    <text evidence="4">The sequence shown here is derived from an EMBL/GenBank/DDBJ whole genome shotgun (WGS) entry which is preliminary data.</text>
</comment>
<organism evidence="4 5">
    <name type="scientific">Raphidocelis subcapitata</name>
    <dbReference type="NCBI Taxonomy" id="307507"/>
    <lineage>
        <taxon>Eukaryota</taxon>
        <taxon>Viridiplantae</taxon>
        <taxon>Chlorophyta</taxon>
        <taxon>core chlorophytes</taxon>
        <taxon>Chlorophyceae</taxon>
        <taxon>CS clade</taxon>
        <taxon>Sphaeropleales</taxon>
        <taxon>Selenastraceae</taxon>
        <taxon>Raphidocelis</taxon>
    </lineage>
</organism>
<feature type="domain" description="Protein kinase" evidence="3">
    <location>
        <begin position="443"/>
        <end position="765"/>
    </location>
</feature>
<keyword evidence="5" id="KW-1185">Reference proteome</keyword>
<evidence type="ECO:0000259" key="3">
    <source>
        <dbReference type="PROSITE" id="PS50011"/>
    </source>
</evidence>
<dbReference type="PROSITE" id="PS00109">
    <property type="entry name" value="PROTEIN_KINASE_TYR"/>
    <property type="match status" value="1"/>
</dbReference>
<dbReference type="PANTHER" id="PTHR44329:SF214">
    <property type="entry name" value="PROTEIN KINASE DOMAIN-CONTAINING PROTEIN"/>
    <property type="match status" value="1"/>
</dbReference>
<evidence type="ECO:0000313" key="4">
    <source>
        <dbReference type="EMBL" id="GBF96073.1"/>
    </source>
</evidence>
<dbReference type="Gene3D" id="3.30.200.20">
    <property type="entry name" value="Phosphorylase Kinase, domain 1"/>
    <property type="match status" value="1"/>
</dbReference>
<dbReference type="InterPro" id="IPR029016">
    <property type="entry name" value="GAF-like_dom_sf"/>
</dbReference>
<dbReference type="InterPro" id="IPR008266">
    <property type="entry name" value="Tyr_kinase_AS"/>
</dbReference>
<reference evidence="4 5" key="1">
    <citation type="journal article" date="2018" name="Sci. Rep.">
        <title>Raphidocelis subcapitata (=Pseudokirchneriella subcapitata) provides an insight into genome evolution and environmental adaptations in the Sphaeropleales.</title>
        <authorList>
            <person name="Suzuki S."/>
            <person name="Yamaguchi H."/>
            <person name="Nakajima N."/>
            <person name="Kawachi M."/>
        </authorList>
    </citation>
    <scope>NUCLEOTIDE SEQUENCE [LARGE SCALE GENOMIC DNA]</scope>
    <source>
        <strain evidence="4 5">NIES-35</strain>
    </source>
</reference>